<evidence type="ECO:0000313" key="3">
    <source>
        <dbReference type="Proteomes" id="UP000775547"/>
    </source>
</evidence>
<evidence type="ECO:0000313" key="2">
    <source>
        <dbReference type="EMBL" id="KAG5641159.1"/>
    </source>
</evidence>
<proteinExistence type="predicted"/>
<organism evidence="2 3">
    <name type="scientific">Asterophora parasitica</name>
    <dbReference type="NCBI Taxonomy" id="117018"/>
    <lineage>
        <taxon>Eukaryota</taxon>
        <taxon>Fungi</taxon>
        <taxon>Dikarya</taxon>
        <taxon>Basidiomycota</taxon>
        <taxon>Agaricomycotina</taxon>
        <taxon>Agaricomycetes</taxon>
        <taxon>Agaricomycetidae</taxon>
        <taxon>Agaricales</taxon>
        <taxon>Tricholomatineae</taxon>
        <taxon>Lyophyllaceae</taxon>
        <taxon>Asterophora</taxon>
    </lineage>
</organism>
<dbReference type="OrthoDB" id="3239749at2759"/>
<comment type="caution">
    <text evidence="2">The sequence shown here is derived from an EMBL/GenBank/DDBJ whole genome shotgun (WGS) entry which is preliminary data.</text>
</comment>
<reference evidence="2" key="1">
    <citation type="submission" date="2020-07" db="EMBL/GenBank/DDBJ databases">
        <authorList>
            <person name="Nieuwenhuis M."/>
            <person name="Van De Peppel L.J.J."/>
        </authorList>
    </citation>
    <scope>NUCLEOTIDE SEQUENCE</scope>
    <source>
        <strain evidence="2">AP01</strain>
        <tissue evidence="2">Mycelium</tissue>
    </source>
</reference>
<dbReference type="AlphaFoldDB" id="A0A9P7K9I4"/>
<accession>A0A9P7K9I4</accession>
<keyword evidence="3" id="KW-1185">Reference proteome</keyword>
<gene>
    <name evidence="2" type="ORF">DXG03_005875</name>
</gene>
<sequence>MSFLHKLAGIKPSHTAHTRSDVSSTVSFNRPGEWGTSGPDRGPALALPATYAGLKLVGNLFVEFLHVGTGSGKNHVVFRAMLEAPIVIGGKNYYAARISMDPADVEFLVLDDSEDGAFYDADKEPGMHYFPGQLNVKFLGSTTPSTSQQFTMAFPIRKANLTLGELIAVAKDKNIYKFVFLAYPGVAHADVWKGCRDFILQFYLLLIERSFIAELTTDGQRLTDRIPFVYSQGQPLRPQPVDKGDFVRFHRNEKDAHVRAAYGE</sequence>
<feature type="region of interest" description="Disordered" evidence="1">
    <location>
        <begin position="15"/>
        <end position="41"/>
    </location>
</feature>
<evidence type="ECO:0000256" key="1">
    <source>
        <dbReference type="SAM" id="MobiDB-lite"/>
    </source>
</evidence>
<reference evidence="2" key="2">
    <citation type="submission" date="2021-10" db="EMBL/GenBank/DDBJ databases">
        <title>Phylogenomics reveals ancestral predisposition of the termite-cultivated fungus Termitomyces towards a domesticated lifestyle.</title>
        <authorList>
            <person name="Auxier B."/>
            <person name="Grum-Grzhimaylo A."/>
            <person name="Cardenas M.E."/>
            <person name="Lodge J.D."/>
            <person name="Laessoe T."/>
            <person name="Pedersen O."/>
            <person name="Smith M.E."/>
            <person name="Kuyper T.W."/>
            <person name="Franco-Molano E.A."/>
            <person name="Baroni T.J."/>
            <person name="Aanen D.K."/>
        </authorList>
    </citation>
    <scope>NUCLEOTIDE SEQUENCE</scope>
    <source>
        <strain evidence="2">AP01</strain>
        <tissue evidence="2">Mycelium</tissue>
    </source>
</reference>
<name>A0A9P7K9I4_9AGAR</name>
<protein>
    <submittedName>
        <fullName evidence="2">Uncharacterized protein</fullName>
    </submittedName>
</protein>
<dbReference type="Proteomes" id="UP000775547">
    <property type="component" value="Unassembled WGS sequence"/>
</dbReference>
<dbReference type="EMBL" id="JABCKV010000375">
    <property type="protein sequence ID" value="KAG5641159.1"/>
    <property type="molecule type" value="Genomic_DNA"/>
</dbReference>